<keyword evidence="2" id="KW-0489">Methyltransferase</keyword>
<evidence type="ECO:0000313" key="2">
    <source>
        <dbReference type="EMBL" id="OKL52244.1"/>
    </source>
</evidence>
<proteinExistence type="predicted"/>
<gene>
    <name evidence="2" type="ORF">BSZ40_04750</name>
</gene>
<dbReference type="Pfam" id="PF08242">
    <property type="entry name" value="Methyltransf_12"/>
    <property type="match status" value="1"/>
</dbReference>
<comment type="caution">
    <text evidence="2">The sequence shown here is derived from an EMBL/GenBank/DDBJ whole genome shotgun (WGS) entry which is preliminary data.</text>
</comment>
<dbReference type="STRING" id="52770.BSZ40_04750"/>
<dbReference type="Gene3D" id="3.40.50.150">
    <property type="entry name" value="Vaccinia Virus protein VP39"/>
    <property type="match status" value="1"/>
</dbReference>
<reference evidence="3" key="1">
    <citation type="submission" date="2016-12" db="EMBL/GenBank/DDBJ databases">
        <authorList>
            <person name="Meng X."/>
        </authorList>
    </citation>
    <scope>NUCLEOTIDE SEQUENCE [LARGE SCALE GENOMIC DNA]</scope>
    <source>
        <strain evidence="3">DSM 20732</strain>
    </source>
</reference>
<evidence type="ECO:0000259" key="1">
    <source>
        <dbReference type="Pfam" id="PF08242"/>
    </source>
</evidence>
<organism evidence="2 3">
    <name type="scientific">Buchananella hordeovulneris</name>
    <dbReference type="NCBI Taxonomy" id="52770"/>
    <lineage>
        <taxon>Bacteria</taxon>
        <taxon>Bacillati</taxon>
        <taxon>Actinomycetota</taxon>
        <taxon>Actinomycetes</taxon>
        <taxon>Actinomycetales</taxon>
        <taxon>Actinomycetaceae</taxon>
        <taxon>Buchananella</taxon>
    </lineage>
</organism>
<dbReference type="SUPFAM" id="SSF53335">
    <property type="entry name" value="S-adenosyl-L-methionine-dependent methyltransferases"/>
    <property type="match status" value="1"/>
</dbReference>
<dbReference type="InParanoid" id="A0A1Q5PX96"/>
<keyword evidence="3" id="KW-1185">Reference proteome</keyword>
<feature type="domain" description="Methyltransferase type 12" evidence="1">
    <location>
        <begin position="28"/>
        <end position="119"/>
    </location>
</feature>
<evidence type="ECO:0000313" key="3">
    <source>
        <dbReference type="Proteomes" id="UP000185612"/>
    </source>
</evidence>
<dbReference type="GO" id="GO:0032259">
    <property type="term" value="P:methylation"/>
    <property type="evidence" value="ECO:0007669"/>
    <property type="project" value="UniProtKB-KW"/>
</dbReference>
<dbReference type="Proteomes" id="UP000185612">
    <property type="component" value="Unassembled WGS sequence"/>
</dbReference>
<dbReference type="InterPro" id="IPR029063">
    <property type="entry name" value="SAM-dependent_MTases_sf"/>
</dbReference>
<sequence length="198" mass="22164">MDTYWNHNTAYHPWILRQAASCAARDAVDVGCGEGLLVERLAGVGINVVGLEPDPAAATRARLRLADQPRAQVLQLDFVSFQPSEQSYDLVTFVASLHHLDAEVAFRQARTWLRPGGMLLVVGLAANKSLSDWCWSAGQFPAARLGSWWRRETRDLGVQVAPPTMSVAEVRALARRLLPGARLRRGLYYRYLLSWRRP</sequence>
<dbReference type="InterPro" id="IPR013217">
    <property type="entry name" value="Methyltransf_12"/>
</dbReference>
<dbReference type="EMBL" id="MQVS01000003">
    <property type="protein sequence ID" value="OKL52244.1"/>
    <property type="molecule type" value="Genomic_DNA"/>
</dbReference>
<name>A0A1Q5PX96_9ACTO</name>
<accession>A0A1Q5PX96</accession>
<dbReference type="CDD" id="cd02440">
    <property type="entry name" value="AdoMet_MTases"/>
    <property type="match status" value="1"/>
</dbReference>
<dbReference type="GO" id="GO:0008168">
    <property type="term" value="F:methyltransferase activity"/>
    <property type="evidence" value="ECO:0007669"/>
    <property type="project" value="UniProtKB-KW"/>
</dbReference>
<dbReference type="PANTHER" id="PTHR43861">
    <property type="entry name" value="TRANS-ACONITATE 2-METHYLTRANSFERASE-RELATED"/>
    <property type="match status" value="1"/>
</dbReference>
<protein>
    <submittedName>
        <fullName evidence="2">SAM-dependent methyltransferase</fullName>
    </submittedName>
</protein>
<keyword evidence="2" id="KW-0808">Transferase</keyword>
<dbReference type="AlphaFoldDB" id="A0A1Q5PX96"/>